<evidence type="ECO:0000313" key="1">
    <source>
        <dbReference type="EMBL" id="AXH67876.1"/>
    </source>
</evidence>
<evidence type="ECO:0000313" key="2">
    <source>
        <dbReference type="Proteomes" id="UP000258832"/>
    </source>
</evidence>
<gene>
    <name evidence="1" type="primary">71</name>
    <name evidence="1" type="ORF">SEA_BROMDEN_71</name>
</gene>
<dbReference type="GeneID" id="63209883"/>
<dbReference type="Proteomes" id="UP000258832">
    <property type="component" value="Segment"/>
</dbReference>
<proteinExistence type="predicted"/>
<accession>A0A345MBK5</accession>
<protein>
    <submittedName>
        <fullName evidence="1">WhiB family transcription factor</fullName>
    </submittedName>
</protein>
<dbReference type="EMBL" id="MH576973">
    <property type="protein sequence ID" value="AXH67876.1"/>
    <property type="molecule type" value="Genomic_DNA"/>
</dbReference>
<reference evidence="2" key="1">
    <citation type="submission" date="2018-07" db="EMBL/GenBank/DDBJ databases">
        <authorList>
            <person name="Quirk P.G."/>
            <person name="Krulwich T.A."/>
        </authorList>
    </citation>
    <scope>NUCLEOTIDE SEQUENCE [LARGE SCALE GENOMIC DNA]</scope>
</reference>
<name>A0A345MBK5_9CAUD</name>
<dbReference type="KEGG" id="vg:63209883"/>
<sequence length="85" mass="10016">MSAEIKALMSPKPLHWTDEALCHDDDRFTGRREWLTLADRRDMRAKCGVCPVFDECWRWARDEQVIEVFAAGYWRNPDGRVTESD</sequence>
<organism evidence="1 2">
    <name type="scientific">Mycobacterium phage Bromden</name>
    <dbReference type="NCBI Taxonomy" id="2283252"/>
    <lineage>
        <taxon>Viruses</taxon>
        <taxon>Duplodnaviria</taxon>
        <taxon>Heunggongvirae</taxon>
        <taxon>Uroviricota</taxon>
        <taxon>Caudoviricetes</taxon>
        <taxon>Vilmaviridae</taxon>
        <taxon>Lclasvirinae</taxon>
        <taxon>Bromdenvirus</taxon>
        <taxon>Bromdenvirus bromden</taxon>
    </lineage>
</organism>
<keyword evidence="2" id="KW-1185">Reference proteome</keyword>
<dbReference type="RefSeq" id="YP_010013301.1">
    <property type="nucleotide sequence ID" value="NC_053510.1"/>
</dbReference>